<evidence type="ECO:0000313" key="3">
    <source>
        <dbReference type="Proteomes" id="UP000051802"/>
    </source>
</evidence>
<dbReference type="InterPro" id="IPR001509">
    <property type="entry name" value="Epimerase_deHydtase"/>
</dbReference>
<reference evidence="2 3" key="1">
    <citation type="submission" date="2015-10" db="EMBL/GenBank/DDBJ databases">
        <title>Genome sequencing and analysis of members of genus Stenotrophomonas.</title>
        <authorList>
            <person name="Patil P.P."/>
            <person name="Midha S."/>
            <person name="Patil P.B."/>
        </authorList>
    </citation>
    <scope>NUCLEOTIDE SEQUENCE [LARGE SCALE GENOMIC DNA]</scope>
    <source>
        <strain evidence="2 3">JCM 16536</strain>
    </source>
</reference>
<dbReference type="AlphaFoldDB" id="A0A0R0AGD8"/>
<dbReference type="InterPro" id="IPR051783">
    <property type="entry name" value="NAD(P)-dependent_oxidoreduct"/>
</dbReference>
<evidence type="ECO:0000259" key="1">
    <source>
        <dbReference type="Pfam" id="PF01370"/>
    </source>
</evidence>
<dbReference type="STRING" id="676599.ARC20_08870"/>
<dbReference type="RefSeq" id="WP_057646236.1">
    <property type="nucleotide sequence ID" value="NZ_LLXU01000070.1"/>
</dbReference>
<accession>A0A0R0AGD8</accession>
<gene>
    <name evidence="2" type="ORF">ARC20_08870</name>
</gene>
<dbReference type="GO" id="GO:0004029">
    <property type="term" value="F:aldehyde dehydrogenase (NAD+) activity"/>
    <property type="evidence" value="ECO:0007669"/>
    <property type="project" value="TreeGrafter"/>
</dbReference>
<dbReference type="Proteomes" id="UP000051802">
    <property type="component" value="Unassembled WGS sequence"/>
</dbReference>
<comment type="caution">
    <text evidence="2">The sequence shown here is derived from an EMBL/GenBank/DDBJ whole genome shotgun (WGS) entry which is preliminary data.</text>
</comment>
<dbReference type="PANTHER" id="PTHR48079">
    <property type="entry name" value="PROTEIN YEEZ"/>
    <property type="match status" value="1"/>
</dbReference>
<organism evidence="2 3">
    <name type="scientific">Stenotrophomonas panacihumi</name>
    <dbReference type="NCBI Taxonomy" id="676599"/>
    <lineage>
        <taxon>Bacteria</taxon>
        <taxon>Pseudomonadati</taxon>
        <taxon>Pseudomonadota</taxon>
        <taxon>Gammaproteobacteria</taxon>
        <taxon>Lysobacterales</taxon>
        <taxon>Lysobacteraceae</taxon>
        <taxon>Stenotrophomonas</taxon>
    </lineage>
</organism>
<protein>
    <submittedName>
        <fullName evidence="2">NAD-dependent dehydratase</fullName>
    </submittedName>
</protein>
<dbReference type="EMBL" id="LLXU01000070">
    <property type="protein sequence ID" value="KRG44060.1"/>
    <property type="molecule type" value="Genomic_DNA"/>
</dbReference>
<feature type="domain" description="NAD-dependent epimerase/dehydratase" evidence="1">
    <location>
        <begin position="3"/>
        <end position="218"/>
    </location>
</feature>
<dbReference type="GO" id="GO:0005737">
    <property type="term" value="C:cytoplasm"/>
    <property type="evidence" value="ECO:0007669"/>
    <property type="project" value="TreeGrafter"/>
</dbReference>
<dbReference type="CDD" id="cd05262">
    <property type="entry name" value="SDR_a7"/>
    <property type="match status" value="1"/>
</dbReference>
<dbReference type="OrthoDB" id="9787292at2"/>
<dbReference type="SUPFAM" id="SSF51735">
    <property type="entry name" value="NAD(P)-binding Rossmann-fold domains"/>
    <property type="match status" value="1"/>
</dbReference>
<proteinExistence type="predicted"/>
<sequence>MRVFLTGATGFIGSHILPELLARGHEVIGLTRSSSGAQALARAGAKAHLGTLEDLDSLRAGAANADAVVHTAFDHDFSRFVENCEKDRRVITALGEVLVGSHRPLLITSGVGMGSSTPGTPASEDVFNAANPHPRIASEQAGNALLEQGVNVSVVRLPQVHDTTRQGLITPYIAVARQQGRAAYVGAGENRWSAAPVADVARLYVLALERGVAGARYNAVAEEGVPMRDIAAAVARGLGVPVASLSPEEVPAYFGWMTSFAAVDMSASSAITRRVLDWTPTGPTLLEDLSRMNYDEVPAA</sequence>
<dbReference type="Gene3D" id="3.40.50.720">
    <property type="entry name" value="NAD(P)-binding Rossmann-like Domain"/>
    <property type="match status" value="1"/>
</dbReference>
<dbReference type="Pfam" id="PF01370">
    <property type="entry name" value="Epimerase"/>
    <property type="match status" value="1"/>
</dbReference>
<keyword evidence="3" id="KW-1185">Reference proteome</keyword>
<name>A0A0R0AGD8_9GAMM</name>
<dbReference type="InterPro" id="IPR036291">
    <property type="entry name" value="NAD(P)-bd_dom_sf"/>
</dbReference>
<dbReference type="PANTHER" id="PTHR48079:SF6">
    <property type="entry name" value="NAD(P)-BINDING DOMAIN-CONTAINING PROTEIN-RELATED"/>
    <property type="match status" value="1"/>
</dbReference>
<evidence type="ECO:0000313" key="2">
    <source>
        <dbReference type="EMBL" id="KRG44060.1"/>
    </source>
</evidence>